<name>A0ABQ4SQB8_9HYPH</name>
<accession>A0ABQ4SQB8</accession>
<reference evidence="2" key="2">
    <citation type="submission" date="2021-08" db="EMBL/GenBank/DDBJ databases">
        <authorList>
            <person name="Tani A."/>
            <person name="Ola A."/>
            <person name="Ogura Y."/>
            <person name="Katsura K."/>
            <person name="Hayashi T."/>
        </authorList>
    </citation>
    <scope>NUCLEOTIDE SEQUENCE</scope>
    <source>
        <strain evidence="2">LMG 23639</strain>
    </source>
</reference>
<sequence>MKHACLRNVGQDVDLRRAPTKTARRRPQPSRQRLGRLEAIGGRIAGLLNADEECEEEASDIAGPELLDAAFDELGDLAIVRGHLSDRVRLHVSTKHRHDLEDLW</sequence>
<reference evidence="2" key="1">
    <citation type="journal article" date="2021" name="Front. Microbiol.">
        <title>Comprehensive Comparative Genomics and Phenotyping of Methylobacterium Species.</title>
        <authorList>
            <person name="Alessa O."/>
            <person name="Ogura Y."/>
            <person name="Fujitani Y."/>
            <person name="Takami H."/>
            <person name="Hayashi T."/>
            <person name="Sahin N."/>
            <person name="Tani A."/>
        </authorList>
    </citation>
    <scope>NUCLEOTIDE SEQUENCE</scope>
    <source>
        <strain evidence="2">LMG 23639</strain>
    </source>
</reference>
<dbReference type="RefSeq" id="WP_238274032.1">
    <property type="nucleotide sequence ID" value="NZ_BPQR01000010.1"/>
</dbReference>
<dbReference type="Proteomes" id="UP001055102">
    <property type="component" value="Unassembled WGS sequence"/>
</dbReference>
<feature type="region of interest" description="Disordered" evidence="1">
    <location>
        <begin position="1"/>
        <end position="32"/>
    </location>
</feature>
<organism evidence="2 3">
    <name type="scientific">Methylobacterium jeotgali</name>
    <dbReference type="NCBI Taxonomy" id="381630"/>
    <lineage>
        <taxon>Bacteria</taxon>
        <taxon>Pseudomonadati</taxon>
        <taxon>Pseudomonadota</taxon>
        <taxon>Alphaproteobacteria</taxon>
        <taxon>Hyphomicrobiales</taxon>
        <taxon>Methylobacteriaceae</taxon>
        <taxon>Methylobacterium</taxon>
    </lineage>
</organism>
<evidence type="ECO:0000313" key="2">
    <source>
        <dbReference type="EMBL" id="GJE05347.1"/>
    </source>
</evidence>
<evidence type="ECO:0000256" key="1">
    <source>
        <dbReference type="SAM" id="MobiDB-lite"/>
    </source>
</evidence>
<evidence type="ECO:0000313" key="3">
    <source>
        <dbReference type="Proteomes" id="UP001055102"/>
    </source>
</evidence>
<feature type="compositionally biased region" description="Basic residues" evidence="1">
    <location>
        <begin position="18"/>
        <end position="28"/>
    </location>
</feature>
<protein>
    <submittedName>
        <fullName evidence="2">Uncharacterized protein</fullName>
    </submittedName>
</protein>
<keyword evidence="3" id="KW-1185">Reference proteome</keyword>
<comment type="caution">
    <text evidence="2">The sequence shown here is derived from an EMBL/GenBank/DDBJ whole genome shotgun (WGS) entry which is preliminary data.</text>
</comment>
<dbReference type="EMBL" id="BPQR01000010">
    <property type="protein sequence ID" value="GJE05347.1"/>
    <property type="molecule type" value="Genomic_DNA"/>
</dbReference>
<proteinExistence type="predicted"/>
<gene>
    <name evidence="2" type="ORF">AOPFMNJM_0645</name>
</gene>